<name>A0A2P6VG86_9CHLO</name>
<protein>
    <submittedName>
        <fullName evidence="6">MYND finger</fullName>
    </submittedName>
</protein>
<dbReference type="STRING" id="554055.A0A2P6VG86"/>
<dbReference type="Proteomes" id="UP000239649">
    <property type="component" value="Unassembled WGS sequence"/>
</dbReference>
<dbReference type="PROSITE" id="PS50865">
    <property type="entry name" value="ZF_MYND_2"/>
    <property type="match status" value="1"/>
</dbReference>
<dbReference type="AlphaFoldDB" id="A0A2P6VG86"/>
<dbReference type="OrthoDB" id="341421at2759"/>
<evidence type="ECO:0000256" key="1">
    <source>
        <dbReference type="ARBA" id="ARBA00022723"/>
    </source>
</evidence>
<evidence type="ECO:0000259" key="5">
    <source>
        <dbReference type="PROSITE" id="PS50865"/>
    </source>
</evidence>
<feature type="domain" description="MYND-type" evidence="5">
    <location>
        <begin position="357"/>
        <end position="395"/>
    </location>
</feature>
<proteinExistence type="predicted"/>
<evidence type="ECO:0000313" key="6">
    <source>
        <dbReference type="EMBL" id="PSC73095.1"/>
    </source>
</evidence>
<dbReference type="PROSITE" id="PS01360">
    <property type="entry name" value="ZF_MYND_1"/>
    <property type="match status" value="1"/>
</dbReference>
<reference evidence="6 7" key="1">
    <citation type="journal article" date="2018" name="Plant J.">
        <title>Genome sequences of Chlorella sorokiniana UTEX 1602 and Micractinium conductrix SAG 241.80: implications to maltose excretion by a green alga.</title>
        <authorList>
            <person name="Arriola M.B."/>
            <person name="Velmurugan N."/>
            <person name="Zhang Y."/>
            <person name="Plunkett M.H."/>
            <person name="Hondzo H."/>
            <person name="Barney B.M."/>
        </authorList>
    </citation>
    <scope>NUCLEOTIDE SEQUENCE [LARGE SCALE GENOMIC DNA]</scope>
    <source>
        <strain evidence="6 7">SAG 241.80</strain>
    </source>
</reference>
<gene>
    <name evidence="6" type="ORF">C2E20_3629</name>
</gene>
<dbReference type="SUPFAM" id="SSF144232">
    <property type="entry name" value="HIT/MYND zinc finger-like"/>
    <property type="match status" value="1"/>
</dbReference>
<accession>A0A2P6VG86</accession>
<dbReference type="InterPro" id="IPR002893">
    <property type="entry name" value="Znf_MYND"/>
</dbReference>
<organism evidence="6 7">
    <name type="scientific">Micractinium conductrix</name>
    <dbReference type="NCBI Taxonomy" id="554055"/>
    <lineage>
        <taxon>Eukaryota</taxon>
        <taxon>Viridiplantae</taxon>
        <taxon>Chlorophyta</taxon>
        <taxon>core chlorophytes</taxon>
        <taxon>Trebouxiophyceae</taxon>
        <taxon>Chlorellales</taxon>
        <taxon>Chlorellaceae</taxon>
        <taxon>Chlorella clade</taxon>
        <taxon>Micractinium</taxon>
    </lineage>
</organism>
<evidence type="ECO:0000256" key="3">
    <source>
        <dbReference type="ARBA" id="ARBA00022833"/>
    </source>
</evidence>
<comment type="caution">
    <text evidence="6">The sequence shown here is derived from an EMBL/GenBank/DDBJ whole genome shotgun (WGS) entry which is preliminary data.</text>
</comment>
<sequence length="404" mass="44237">MAASPASSSSSEDEFADEGWVLPEAQRLRMERGRRLLAEDERYAGSPDLQCSIDVISSSDVFGRFGDRAGGRQPTALEEQQAAVAFLHGVRANMLSFFRFATFNEWQMGSLVGMLVKNYEVSGLEVGIGTDMADMPQRYVRWDASTAAAAAELEAHQHAAGFQPLLTAAQLRQQGTLLAMQYLENCGNCMARAQAAGERYTLRPHQPWVAALAASRRLLQLLPNSAAALWRHALLLQECGAPAAEELEASEAALQQAEAERSYSLVAGIATNTVAYRLRSPGRTWQPADVEPLLAAAARALKRWRRWGSRLEVDSIAAKLAEQQQIVQHALGGAGSSRAAQPPVSRLQSSAEPTLECAFCGMQKMFLKRCAACRGPAYCSTGCQRSHWRFHRAECRQLVEQREG</sequence>
<evidence type="ECO:0000256" key="4">
    <source>
        <dbReference type="PROSITE-ProRule" id="PRU00134"/>
    </source>
</evidence>
<dbReference type="Gene3D" id="6.10.140.2220">
    <property type="match status" value="1"/>
</dbReference>
<evidence type="ECO:0000313" key="7">
    <source>
        <dbReference type="Proteomes" id="UP000239649"/>
    </source>
</evidence>
<keyword evidence="3" id="KW-0862">Zinc</keyword>
<evidence type="ECO:0000256" key="2">
    <source>
        <dbReference type="ARBA" id="ARBA00022771"/>
    </source>
</evidence>
<keyword evidence="2 4" id="KW-0863">Zinc-finger</keyword>
<dbReference type="EMBL" id="LHPF02000008">
    <property type="protein sequence ID" value="PSC73095.1"/>
    <property type="molecule type" value="Genomic_DNA"/>
</dbReference>
<dbReference type="Pfam" id="PF01753">
    <property type="entry name" value="zf-MYND"/>
    <property type="match status" value="1"/>
</dbReference>
<dbReference type="GO" id="GO:0008270">
    <property type="term" value="F:zinc ion binding"/>
    <property type="evidence" value="ECO:0007669"/>
    <property type="project" value="UniProtKB-KW"/>
</dbReference>
<keyword evidence="7" id="KW-1185">Reference proteome</keyword>
<keyword evidence="1" id="KW-0479">Metal-binding</keyword>